<dbReference type="PANTHER" id="PTHR46323">
    <property type="entry name" value="BETA-GALACTOSIDASE"/>
    <property type="match status" value="1"/>
</dbReference>
<accession>A0A926JVJ6</accession>
<gene>
    <name evidence="13" type="ORF">IBL28_19190</name>
</gene>
<comment type="caution">
    <text evidence="13">The sequence shown here is derived from an EMBL/GenBank/DDBJ whole genome shotgun (WGS) entry which is preliminary data.</text>
</comment>
<dbReference type="InterPro" id="IPR017853">
    <property type="entry name" value="GH"/>
</dbReference>
<proteinExistence type="inferred from homology"/>
<dbReference type="InterPro" id="IPR036156">
    <property type="entry name" value="Beta-gal/glucu_dom_sf"/>
</dbReference>
<keyword evidence="7" id="KW-0106">Calcium</keyword>
<dbReference type="InterPro" id="IPR006104">
    <property type="entry name" value="Glyco_hydro_2_N"/>
</dbReference>
<evidence type="ECO:0000256" key="9">
    <source>
        <dbReference type="ARBA" id="ARBA00032230"/>
    </source>
</evidence>
<dbReference type="InterPro" id="IPR006102">
    <property type="entry name" value="Ig-like_GH2"/>
</dbReference>
<dbReference type="GO" id="GO:0009341">
    <property type="term" value="C:beta-galactosidase complex"/>
    <property type="evidence" value="ECO:0007669"/>
    <property type="project" value="InterPro"/>
</dbReference>
<feature type="domain" description="Beta galactosidase small chain/" evidence="12">
    <location>
        <begin position="774"/>
        <end position="1052"/>
    </location>
</feature>
<dbReference type="InterPro" id="IPR032312">
    <property type="entry name" value="LacZ_4"/>
</dbReference>
<reference evidence="13 14" key="1">
    <citation type="submission" date="2020-09" db="EMBL/GenBank/DDBJ databases">
        <title>Sinomicrobium weinanense sp. nov., a halophilic bacteria isolated from saline-alkali soil.</title>
        <authorList>
            <person name="Wu P."/>
            <person name="Ren H."/>
            <person name="Mei Y."/>
            <person name="Liang Y."/>
            <person name="Chen Z."/>
        </authorList>
    </citation>
    <scope>NUCLEOTIDE SEQUENCE [LARGE SCALE GENOMIC DNA]</scope>
    <source>
        <strain evidence="13 14">FJxs</strain>
    </source>
</reference>
<dbReference type="SUPFAM" id="SSF51445">
    <property type="entry name" value="(Trans)glycosidases"/>
    <property type="match status" value="1"/>
</dbReference>
<keyword evidence="6 10" id="KW-0378">Hydrolase</keyword>
<keyword evidence="8 10" id="KW-0326">Glycosidase</keyword>
<dbReference type="PROSITE" id="PS00608">
    <property type="entry name" value="GLYCOSYL_HYDROL_F2_2"/>
    <property type="match status" value="1"/>
</dbReference>
<dbReference type="SUPFAM" id="SSF49303">
    <property type="entry name" value="beta-Galactosidase/glucuronidase domain"/>
    <property type="match status" value="2"/>
</dbReference>
<dbReference type="InterPro" id="IPR006101">
    <property type="entry name" value="Glyco_hydro_2"/>
</dbReference>
<dbReference type="Gene3D" id="2.60.40.10">
    <property type="entry name" value="Immunoglobulins"/>
    <property type="match status" value="2"/>
</dbReference>
<keyword evidence="11" id="KW-0732">Signal</keyword>
<dbReference type="Pfam" id="PF16353">
    <property type="entry name" value="LacZ_4"/>
    <property type="match status" value="1"/>
</dbReference>
<evidence type="ECO:0000256" key="8">
    <source>
        <dbReference type="ARBA" id="ARBA00023295"/>
    </source>
</evidence>
<dbReference type="InterPro" id="IPR011013">
    <property type="entry name" value="Gal_mutarotase_sf_dom"/>
</dbReference>
<dbReference type="InterPro" id="IPR050347">
    <property type="entry name" value="Bact_Beta-galactosidase"/>
</dbReference>
<feature type="chain" id="PRO_5037321493" description="Beta-galactosidase" evidence="11">
    <location>
        <begin position="24"/>
        <end position="1061"/>
    </location>
</feature>
<feature type="signal peptide" evidence="11">
    <location>
        <begin position="1"/>
        <end position="23"/>
    </location>
</feature>
<dbReference type="Gene3D" id="2.60.120.260">
    <property type="entry name" value="Galactose-binding domain-like"/>
    <property type="match status" value="1"/>
</dbReference>
<dbReference type="AlphaFoldDB" id="A0A926JVJ6"/>
<evidence type="ECO:0000256" key="10">
    <source>
        <dbReference type="RuleBase" id="RU361154"/>
    </source>
</evidence>
<dbReference type="InterPro" id="IPR008979">
    <property type="entry name" value="Galactose-bd-like_sf"/>
</dbReference>
<dbReference type="PRINTS" id="PR00132">
    <property type="entry name" value="GLHYDRLASE2"/>
</dbReference>
<dbReference type="EC" id="3.2.1.23" evidence="5 10"/>
<dbReference type="Pfam" id="PF00703">
    <property type="entry name" value="Glyco_hydro_2"/>
    <property type="match status" value="1"/>
</dbReference>
<dbReference type="PANTHER" id="PTHR46323:SF2">
    <property type="entry name" value="BETA-GALACTOSIDASE"/>
    <property type="match status" value="1"/>
</dbReference>
<dbReference type="EMBL" id="JACVDC010000089">
    <property type="protein sequence ID" value="MBC9798104.1"/>
    <property type="molecule type" value="Genomic_DNA"/>
</dbReference>
<evidence type="ECO:0000256" key="7">
    <source>
        <dbReference type="ARBA" id="ARBA00022837"/>
    </source>
</evidence>
<comment type="similarity">
    <text evidence="3 10">Belongs to the glycosyl hydrolase 2 family.</text>
</comment>
<evidence type="ECO:0000256" key="11">
    <source>
        <dbReference type="SAM" id="SignalP"/>
    </source>
</evidence>
<dbReference type="SUPFAM" id="SSF49785">
    <property type="entry name" value="Galactose-binding domain-like"/>
    <property type="match status" value="1"/>
</dbReference>
<dbReference type="Pfam" id="PF02929">
    <property type="entry name" value="Bgal_small_N"/>
    <property type="match status" value="1"/>
</dbReference>
<dbReference type="PROSITE" id="PS00719">
    <property type="entry name" value="GLYCOSYL_HYDROL_F2_1"/>
    <property type="match status" value="1"/>
</dbReference>
<protein>
    <recommendedName>
        <fullName evidence="5 10">Beta-galactosidase</fullName>
        <ecNumber evidence="5 10">3.2.1.23</ecNumber>
    </recommendedName>
    <alternativeName>
        <fullName evidence="9 10">Lactase</fullName>
    </alternativeName>
</protein>
<dbReference type="InterPro" id="IPR023230">
    <property type="entry name" value="Glyco_hydro_2_CS"/>
</dbReference>
<evidence type="ECO:0000259" key="12">
    <source>
        <dbReference type="SMART" id="SM01038"/>
    </source>
</evidence>
<evidence type="ECO:0000256" key="5">
    <source>
        <dbReference type="ARBA" id="ARBA00012756"/>
    </source>
</evidence>
<evidence type="ECO:0000313" key="14">
    <source>
        <dbReference type="Proteomes" id="UP000653730"/>
    </source>
</evidence>
<dbReference type="Gene3D" id="3.20.20.80">
    <property type="entry name" value="Glycosidases"/>
    <property type="match status" value="1"/>
</dbReference>
<dbReference type="InterPro" id="IPR006103">
    <property type="entry name" value="Glyco_hydro_2_cat"/>
</dbReference>
<comment type="catalytic activity">
    <reaction evidence="1 10">
        <text>Hydrolysis of terminal non-reducing beta-D-galactose residues in beta-D-galactosides.</text>
        <dbReference type="EC" id="3.2.1.23"/>
    </reaction>
</comment>
<dbReference type="InterPro" id="IPR014718">
    <property type="entry name" value="GH-type_carb-bd"/>
</dbReference>
<evidence type="ECO:0000256" key="1">
    <source>
        <dbReference type="ARBA" id="ARBA00001412"/>
    </source>
</evidence>
<keyword evidence="14" id="KW-1185">Reference proteome</keyword>
<dbReference type="InterPro" id="IPR004199">
    <property type="entry name" value="B-gal_small/dom_5"/>
</dbReference>
<name>A0A926JVJ6_9FLAO</name>
<dbReference type="InterPro" id="IPR023232">
    <property type="entry name" value="Glyco_hydro_2_AS"/>
</dbReference>
<dbReference type="GO" id="GO:0005990">
    <property type="term" value="P:lactose catabolic process"/>
    <property type="evidence" value="ECO:0007669"/>
    <property type="project" value="TreeGrafter"/>
</dbReference>
<dbReference type="SUPFAM" id="SSF74650">
    <property type="entry name" value="Galactose mutarotase-like"/>
    <property type="match status" value="1"/>
</dbReference>
<evidence type="ECO:0000313" key="13">
    <source>
        <dbReference type="EMBL" id="MBC9798104.1"/>
    </source>
</evidence>
<evidence type="ECO:0000256" key="2">
    <source>
        <dbReference type="ARBA" id="ARBA00001913"/>
    </source>
</evidence>
<evidence type="ECO:0000256" key="4">
    <source>
        <dbReference type="ARBA" id="ARBA00011245"/>
    </source>
</evidence>
<dbReference type="InterPro" id="IPR013783">
    <property type="entry name" value="Ig-like_fold"/>
</dbReference>
<dbReference type="Pfam" id="PF02836">
    <property type="entry name" value="Glyco_hydro_2_C"/>
    <property type="match status" value="1"/>
</dbReference>
<dbReference type="SMART" id="SM01038">
    <property type="entry name" value="Bgal_small_N"/>
    <property type="match status" value="1"/>
</dbReference>
<dbReference type="GO" id="GO:0004565">
    <property type="term" value="F:beta-galactosidase activity"/>
    <property type="evidence" value="ECO:0007669"/>
    <property type="project" value="UniProtKB-EC"/>
</dbReference>
<evidence type="ECO:0000256" key="3">
    <source>
        <dbReference type="ARBA" id="ARBA00007401"/>
    </source>
</evidence>
<dbReference type="GO" id="GO:0030246">
    <property type="term" value="F:carbohydrate binding"/>
    <property type="evidence" value="ECO:0007669"/>
    <property type="project" value="InterPro"/>
</dbReference>
<organism evidence="13 14">
    <name type="scientific">Sinomicrobium weinanense</name>
    <dbReference type="NCBI Taxonomy" id="2842200"/>
    <lineage>
        <taxon>Bacteria</taxon>
        <taxon>Pseudomonadati</taxon>
        <taxon>Bacteroidota</taxon>
        <taxon>Flavobacteriia</taxon>
        <taxon>Flavobacteriales</taxon>
        <taxon>Flavobacteriaceae</taxon>
        <taxon>Sinomicrobium</taxon>
    </lineage>
</organism>
<comment type="subunit">
    <text evidence="4">Monomer.</text>
</comment>
<dbReference type="Pfam" id="PF02837">
    <property type="entry name" value="Glyco_hydro_2_N"/>
    <property type="match status" value="1"/>
</dbReference>
<dbReference type="RefSeq" id="WP_187967231.1">
    <property type="nucleotide sequence ID" value="NZ_JACVDC010000089.1"/>
</dbReference>
<sequence length="1061" mass="122451">MNKTTIRLIALLFFTAAVSYAQKSNEEWDNTAVLQVNTEEPRSTLMIYPDRASATSFNKESSVFYQSLNGLWKFNWAETPKERPVEFYKDNYDTGDWDRIPVPSNWQMHGYGIPIYANVIYPFDISELRAPHDFNPVGSYKRKFEIPQRWENKPVYLHFAGVESAFYVWVNGKKVGYSQGSRTPAEFDISKFLKEGENTLSVEVYRWSDGSYLEDQDFWRLSGIFRDVYLWSTPKSHIRDFRVHATLDEGFKNGLFSLEGEIKNSRPKGSVKVNYALYDAQGNEVISHSKVLDLERGNTPFTFSEKAIPDVYPWNAETPYLYDLYISLMDDRGNVLEVIPQKVGFRKVEIREGQFYVNNHQVLLKGANRHEHDPEHGHTISYESMMKDITLLKQNNFNAVRTSHYPNDPEWYALCDQYGIYVIDEGNIETHGFGNGDGNKLSNDPAWKEPYLNRVRRMVHRDKNHPSIIIWSMGNESGDGPNVKACYEWVKQFDPSRPFHYQGTSKNKGVTNADLISRMYTGIEGSENTIKQYNDVPYMLCEYAHAMGNSSGNLKEYWELIYADNNFFGAFVWDWMDQGIKQPVPEAYAGTAEKDHFYAYGGWWEDTHQANMVSYGNFCMNGVLAADHTPHPGLKVFKYWQRYVHITPVDIQKGVFHVKNWYDFINLKDKVYITWELIRDGRPVARGNIPELDIEARTGKDIVIPFPENQIKTGEIFVNFSVKTKKDFFYAQAGFELAWEQFLLNDVGRDLPDPEIKTEKDKPLFVEDFRKNLTIRGDSFTVKFDKNLGILSSYYIDNSRVVESGPIPDFWRVPTDNDEGVRMKGGKVAPEVDLFKWKGGETKRDVRFEYEEKNGNVEVNTSFRLPLVGARYTMTYVVYPSGIIDVSSDYQPDANQDMSGFMPRFGNYMTLAPGYDRLKWYGRGPDPTYADRKVEKIGIYESTVAREWVAYSRPQENGYKTDTRWVSVTNKDGLGLHFSGNIPFGFGASHYTRETMGKANYDFQLTRSPQVFLNIDKAQMGVGGTDSWSKRAFPIPAYRVSNRSQSYQYRISPIQPGIGYD</sequence>
<dbReference type="Gene3D" id="2.70.98.10">
    <property type="match status" value="1"/>
</dbReference>
<comment type="cofactor">
    <cofactor evidence="2">
        <name>Ca(2+)</name>
        <dbReference type="ChEBI" id="CHEBI:29108"/>
    </cofactor>
</comment>
<dbReference type="Proteomes" id="UP000653730">
    <property type="component" value="Unassembled WGS sequence"/>
</dbReference>
<evidence type="ECO:0000256" key="6">
    <source>
        <dbReference type="ARBA" id="ARBA00022801"/>
    </source>
</evidence>